<keyword evidence="1" id="KW-0472">Membrane</keyword>
<protein>
    <submittedName>
        <fullName evidence="2">Uncharacterized protein</fullName>
    </submittedName>
</protein>
<evidence type="ECO:0000256" key="1">
    <source>
        <dbReference type="SAM" id="Phobius"/>
    </source>
</evidence>
<gene>
    <name evidence="2" type="ORF">ASPBRDRAFT_555951</name>
</gene>
<feature type="transmembrane region" description="Helical" evidence="1">
    <location>
        <begin position="12"/>
        <end position="31"/>
    </location>
</feature>
<reference evidence="3" key="1">
    <citation type="journal article" date="2017" name="Genome Biol.">
        <title>Comparative genomics reveals high biological diversity and specific adaptations in the industrially and medically important fungal genus Aspergillus.</title>
        <authorList>
            <person name="de Vries R.P."/>
            <person name="Riley R."/>
            <person name="Wiebenga A."/>
            <person name="Aguilar-Osorio G."/>
            <person name="Amillis S."/>
            <person name="Uchima C.A."/>
            <person name="Anderluh G."/>
            <person name="Asadollahi M."/>
            <person name="Askin M."/>
            <person name="Barry K."/>
            <person name="Battaglia E."/>
            <person name="Bayram O."/>
            <person name="Benocci T."/>
            <person name="Braus-Stromeyer S.A."/>
            <person name="Caldana C."/>
            <person name="Canovas D."/>
            <person name="Cerqueira G.C."/>
            <person name="Chen F."/>
            <person name="Chen W."/>
            <person name="Choi C."/>
            <person name="Clum A."/>
            <person name="Dos Santos R.A."/>
            <person name="Damasio A.R."/>
            <person name="Diallinas G."/>
            <person name="Emri T."/>
            <person name="Fekete E."/>
            <person name="Flipphi M."/>
            <person name="Freyberg S."/>
            <person name="Gallo A."/>
            <person name="Gournas C."/>
            <person name="Habgood R."/>
            <person name="Hainaut M."/>
            <person name="Harispe M.L."/>
            <person name="Henrissat B."/>
            <person name="Hilden K.S."/>
            <person name="Hope R."/>
            <person name="Hossain A."/>
            <person name="Karabika E."/>
            <person name="Karaffa L."/>
            <person name="Karanyi Z."/>
            <person name="Krasevec N."/>
            <person name="Kuo A."/>
            <person name="Kusch H."/>
            <person name="LaButti K."/>
            <person name="Lagendijk E.L."/>
            <person name="Lapidus A."/>
            <person name="Levasseur A."/>
            <person name="Lindquist E."/>
            <person name="Lipzen A."/>
            <person name="Logrieco A.F."/>
            <person name="MacCabe A."/>
            <person name="Maekelae M.R."/>
            <person name="Malavazi I."/>
            <person name="Melin P."/>
            <person name="Meyer V."/>
            <person name="Mielnichuk N."/>
            <person name="Miskei M."/>
            <person name="Molnar A.P."/>
            <person name="Mule G."/>
            <person name="Ngan C.Y."/>
            <person name="Orejas M."/>
            <person name="Orosz E."/>
            <person name="Ouedraogo J.P."/>
            <person name="Overkamp K.M."/>
            <person name="Park H.-S."/>
            <person name="Perrone G."/>
            <person name="Piumi F."/>
            <person name="Punt P.J."/>
            <person name="Ram A.F."/>
            <person name="Ramon A."/>
            <person name="Rauscher S."/>
            <person name="Record E."/>
            <person name="Riano-Pachon D.M."/>
            <person name="Robert V."/>
            <person name="Roehrig J."/>
            <person name="Ruller R."/>
            <person name="Salamov A."/>
            <person name="Salih N.S."/>
            <person name="Samson R.A."/>
            <person name="Sandor E."/>
            <person name="Sanguinetti M."/>
            <person name="Schuetze T."/>
            <person name="Sepcic K."/>
            <person name="Shelest E."/>
            <person name="Sherlock G."/>
            <person name="Sophianopoulou V."/>
            <person name="Squina F.M."/>
            <person name="Sun H."/>
            <person name="Susca A."/>
            <person name="Todd R.B."/>
            <person name="Tsang A."/>
            <person name="Unkles S.E."/>
            <person name="van de Wiele N."/>
            <person name="van Rossen-Uffink D."/>
            <person name="Oliveira J.V."/>
            <person name="Vesth T.C."/>
            <person name="Visser J."/>
            <person name="Yu J.-H."/>
            <person name="Zhou M."/>
            <person name="Andersen M.R."/>
            <person name="Archer D.B."/>
            <person name="Baker S.E."/>
            <person name="Benoit I."/>
            <person name="Brakhage A.A."/>
            <person name="Braus G.H."/>
            <person name="Fischer R."/>
            <person name="Frisvad J.C."/>
            <person name="Goldman G.H."/>
            <person name="Houbraken J."/>
            <person name="Oakley B."/>
            <person name="Pocsi I."/>
            <person name="Scazzocchio C."/>
            <person name="Seiboth B."/>
            <person name="vanKuyk P.A."/>
            <person name="Wortman J."/>
            <person name="Dyer P.S."/>
            <person name="Grigoriev I.V."/>
        </authorList>
    </citation>
    <scope>NUCLEOTIDE SEQUENCE [LARGE SCALE GENOMIC DNA]</scope>
    <source>
        <strain evidence="3">CBS 101740 / IMI 381727 / IBT 21946</strain>
    </source>
</reference>
<accession>A0A1L9UM61</accession>
<evidence type="ECO:0000313" key="2">
    <source>
        <dbReference type="EMBL" id="OJJ72843.1"/>
    </source>
</evidence>
<keyword evidence="3" id="KW-1185">Reference proteome</keyword>
<dbReference type="EMBL" id="KV878683">
    <property type="protein sequence ID" value="OJJ72843.1"/>
    <property type="molecule type" value="Genomic_DNA"/>
</dbReference>
<keyword evidence="1" id="KW-0812">Transmembrane</keyword>
<dbReference type="RefSeq" id="XP_067480091.1">
    <property type="nucleotide sequence ID" value="XM_067627409.1"/>
</dbReference>
<dbReference type="Proteomes" id="UP000184499">
    <property type="component" value="Unassembled WGS sequence"/>
</dbReference>
<dbReference type="AlphaFoldDB" id="A0A1L9UM61"/>
<name>A0A1L9UM61_ASPBC</name>
<evidence type="ECO:0000313" key="3">
    <source>
        <dbReference type="Proteomes" id="UP000184499"/>
    </source>
</evidence>
<organism evidence="2 3">
    <name type="scientific">Aspergillus brasiliensis (strain CBS 101740 / IMI 381727 / IBT 21946)</name>
    <dbReference type="NCBI Taxonomy" id="767769"/>
    <lineage>
        <taxon>Eukaryota</taxon>
        <taxon>Fungi</taxon>
        <taxon>Dikarya</taxon>
        <taxon>Ascomycota</taxon>
        <taxon>Pezizomycotina</taxon>
        <taxon>Eurotiomycetes</taxon>
        <taxon>Eurotiomycetidae</taxon>
        <taxon>Eurotiales</taxon>
        <taxon>Aspergillaceae</taxon>
        <taxon>Aspergillus</taxon>
        <taxon>Aspergillus subgen. Circumdati</taxon>
    </lineage>
</organism>
<sequence length="51" mass="5732">MDGWMDGELGNGNGWMGLVWLRFGLGLVLLVKVKSRFVAFWLAAGRYLGSW</sequence>
<proteinExistence type="predicted"/>
<dbReference type="VEuPathDB" id="FungiDB:ASPBRDRAFT_555951"/>
<keyword evidence="1" id="KW-1133">Transmembrane helix</keyword>
<dbReference type="GeneID" id="93579897"/>